<dbReference type="PANTHER" id="PTHR42194:SF1">
    <property type="entry name" value="UPF0276 PROTEIN HI_1600"/>
    <property type="match status" value="1"/>
</dbReference>
<evidence type="ECO:0000256" key="1">
    <source>
        <dbReference type="HAMAP-Rule" id="MF_00697"/>
    </source>
</evidence>
<dbReference type="HAMAP" id="MF_00697">
    <property type="entry name" value="UPF0276"/>
    <property type="match status" value="1"/>
</dbReference>
<comment type="similarity">
    <text evidence="1">Belongs to the UPF0276 family.</text>
</comment>
<dbReference type="Gene3D" id="3.20.20.150">
    <property type="entry name" value="Divalent-metal-dependent TIM barrel enzymes"/>
    <property type="match status" value="1"/>
</dbReference>
<dbReference type="Pfam" id="PF05114">
    <property type="entry name" value="MbnB_TglH_ChrH"/>
    <property type="match status" value="1"/>
</dbReference>
<dbReference type="AlphaFoldDB" id="A0A939ERX5"/>
<gene>
    <name evidence="3" type="ORF">J0X15_17280</name>
</gene>
<dbReference type="SUPFAM" id="SSF51658">
    <property type="entry name" value="Xylose isomerase-like"/>
    <property type="match status" value="1"/>
</dbReference>
<dbReference type="InterPro" id="IPR007801">
    <property type="entry name" value="MbnB/TglH/ChrH"/>
</dbReference>
<reference evidence="3" key="1">
    <citation type="submission" date="2021-03" db="EMBL/GenBank/DDBJ databases">
        <title>Roseibium sp. CAU 1637 isolated from Incheon.</title>
        <authorList>
            <person name="Kim W."/>
        </authorList>
    </citation>
    <scope>NUCLEOTIDE SEQUENCE</scope>
    <source>
        <strain evidence="3">CAU 1637</strain>
    </source>
</reference>
<evidence type="ECO:0000313" key="4">
    <source>
        <dbReference type="Proteomes" id="UP000664779"/>
    </source>
</evidence>
<keyword evidence="4" id="KW-1185">Reference proteome</keyword>
<evidence type="ECO:0000256" key="2">
    <source>
        <dbReference type="SAM" id="MobiDB-lite"/>
    </source>
</evidence>
<sequence>MTQQHLTSDGPSAQNAGAGPHGLPCRAGAGLKPEHVADILQDSPDIGFFEVHAENYMGDGGMPHRQLAAIRERYPISLHGVGLSIGAEGPLDRGHLSRLKALVQRYQPGQFSEHLAWSTHDTTYFNDLLPLPYTGETLTRVCDHIDQVQDVLGLRMLLENPSTYVAFAQSTYAETDFLKEIVRRTDCGLLLDVNNVHVSCVNQQWDAKTYLESFPVEAVGEVHLGGHAVDEDDAGRPLLIDAHDREVDAAVWALYEALIGRIGPVPTLIEWDNDVPAWPVLMNETMAANAILEAEREARSDQPDAVAREARLAG</sequence>
<dbReference type="PANTHER" id="PTHR42194">
    <property type="entry name" value="UPF0276 PROTEIN HI_1600"/>
    <property type="match status" value="1"/>
</dbReference>
<protein>
    <recommendedName>
        <fullName evidence="1">UPF0276 protein J0X15_17280</fullName>
    </recommendedName>
</protein>
<proteinExistence type="inferred from homology"/>
<dbReference type="NCBIfam" id="NF003818">
    <property type="entry name" value="PRK05409.1"/>
    <property type="match status" value="1"/>
</dbReference>
<accession>A0A939ERX5</accession>
<comment type="caution">
    <text evidence="3">The sequence shown here is derived from an EMBL/GenBank/DDBJ whole genome shotgun (WGS) entry which is preliminary data.</text>
</comment>
<dbReference type="InterPro" id="IPR036237">
    <property type="entry name" value="Xyl_isomerase-like_sf"/>
</dbReference>
<name>A0A939ERX5_9HYPH</name>
<dbReference type="EMBL" id="JAFLNF010000008">
    <property type="protein sequence ID" value="MBO0346982.1"/>
    <property type="molecule type" value="Genomic_DNA"/>
</dbReference>
<feature type="compositionally biased region" description="Polar residues" evidence="2">
    <location>
        <begin position="1"/>
        <end position="15"/>
    </location>
</feature>
<feature type="region of interest" description="Disordered" evidence="2">
    <location>
        <begin position="1"/>
        <end position="28"/>
    </location>
</feature>
<organism evidence="3 4">
    <name type="scientific">Roseibium limicola</name>
    <dbReference type="NCBI Taxonomy" id="2816037"/>
    <lineage>
        <taxon>Bacteria</taxon>
        <taxon>Pseudomonadati</taxon>
        <taxon>Pseudomonadota</taxon>
        <taxon>Alphaproteobacteria</taxon>
        <taxon>Hyphomicrobiales</taxon>
        <taxon>Stappiaceae</taxon>
        <taxon>Roseibium</taxon>
    </lineage>
</organism>
<dbReference type="RefSeq" id="WP_206943441.1">
    <property type="nucleotide sequence ID" value="NZ_JAFLNF010000008.1"/>
</dbReference>
<dbReference type="Proteomes" id="UP000664779">
    <property type="component" value="Unassembled WGS sequence"/>
</dbReference>
<evidence type="ECO:0000313" key="3">
    <source>
        <dbReference type="EMBL" id="MBO0346982.1"/>
    </source>
</evidence>